<dbReference type="PANTHER" id="PTHR43293">
    <property type="entry name" value="ACETATE COA-TRANSFERASE YDIF"/>
    <property type="match status" value="1"/>
</dbReference>
<dbReference type="Pfam" id="PF01144">
    <property type="entry name" value="CoA_trans"/>
    <property type="match status" value="1"/>
</dbReference>
<protein>
    <submittedName>
        <fullName evidence="5">3-oxoacid CoA-transferase</fullName>
    </submittedName>
</protein>
<dbReference type="SMART" id="SM00882">
    <property type="entry name" value="CoA_trans"/>
    <property type="match status" value="2"/>
</dbReference>
<evidence type="ECO:0000256" key="3">
    <source>
        <dbReference type="PIRNR" id="PIRNR000858"/>
    </source>
</evidence>
<evidence type="ECO:0000313" key="5">
    <source>
        <dbReference type="EMBL" id="MBU3851770.1"/>
    </source>
</evidence>
<comment type="caution">
    <text evidence="5">The sequence shown here is derived from an EMBL/GenBank/DDBJ whole genome shotgun (WGS) entry which is preliminary data.</text>
</comment>
<dbReference type="InterPro" id="IPR004165">
    <property type="entry name" value="CoA_trans_fam_I"/>
</dbReference>
<organism evidence="5 6">
    <name type="scientific">Candidatus Paralactobacillus gallistercoris</name>
    <dbReference type="NCBI Taxonomy" id="2838724"/>
    <lineage>
        <taxon>Bacteria</taxon>
        <taxon>Bacillati</taxon>
        <taxon>Bacillota</taxon>
        <taxon>Bacilli</taxon>
        <taxon>Lactobacillales</taxon>
        <taxon>Lactobacillaceae</taxon>
        <taxon>Lactobacillus</taxon>
    </lineage>
</organism>
<gene>
    <name evidence="5" type="ORF">H9901_03630</name>
</gene>
<name>A0A948TJ93_9LACO</name>
<dbReference type="InterPro" id="IPR014388">
    <property type="entry name" value="3-oxoacid_CoA-transferase"/>
</dbReference>
<dbReference type="Gene3D" id="3.40.1080.10">
    <property type="entry name" value="Glutaconate Coenzyme A-transferase"/>
    <property type="match status" value="2"/>
</dbReference>
<reference evidence="5" key="2">
    <citation type="submission" date="2021-04" db="EMBL/GenBank/DDBJ databases">
        <authorList>
            <person name="Gilroy R."/>
        </authorList>
    </citation>
    <scope>NUCLEOTIDE SEQUENCE</scope>
    <source>
        <strain evidence="5">F6-6636</strain>
    </source>
</reference>
<dbReference type="PANTHER" id="PTHR43293:SF1">
    <property type="entry name" value="ACETATE COA-TRANSFERASE YDIF"/>
    <property type="match status" value="1"/>
</dbReference>
<dbReference type="PIRSF" id="PIRSF000858">
    <property type="entry name" value="SCOT-t"/>
    <property type="match status" value="1"/>
</dbReference>
<dbReference type="Proteomes" id="UP000777303">
    <property type="component" value="Unassembled WGS sequence"/>
</dbReference>
<dbReference type="AlphaFoldDB" id="A0A948TJ93"/>
<dbReference type="EMBL" id="JAHLFS010000048">
    <property type="protein sequence ID" value="MBU3851770.1"/>
    <property type="molecule type" value="Genomic_DNA"/>
</dbReference>
<comment type="similarity">
    <text evidence="1 3">Belongs to the 3-oxoacid CoA-transferase family.</text>
</comment>
<evidence type="ECO:0000256" key="4">
    <source>
        <dbReference type="PIRSR" id="PIRSR000858-1"/>
    </source>
</evidence>
<dbReference type="InterPro" id="IPR037171">
    <property type="entry name" value="NagB/RpiA_transferase-like"/>
</dbReference>
<accession>A0A948TJ93</accession>
<dbReference type="GO" id="GO:0046952">
    <property type="term" value="P:ketone body catabolic process"/>
    <property type="evidence" value="ECO:0007669"/>
    <property type="project" value="InterPro"/>
</dbReference>
<evidence type="ECO:0000313" key="6">
    <source>
        <dbReference type="Proteomes" id="UP000777303"/>
    </source>
</evidence>
<proteinExistence type="inferred from homology"/>
<evidence type="ECO:0000256" key="1">
    <source>
        <dbReference type="ARBA" id="ARBA00007154"/>
    </source>
</evidence>
<dbReference type="GO" id="GO:0008410">
    <property type="term" value="F:CoA-transferase activity"/>
    <property type="evidence" value="ECO:0007669"/>
    <property type="project" value="InterPro"/>
</dbReference>
<evidence type="ECO:0000256" key="2">
    <source>
        <dbReference type="ARBA" id="ARBA00022679"/>
    </source>
</evidence>
<reference evidence="5" key="1">
    <citation type="journal article" date="2021" name="PeerJ">
        <title>Extensive microbial diversity within the chicken gut microbiome revealed by metagenomics and culture.</title>
        <authorList>
            <person name="Gilroy R."/>
            <person name="Ravi A."/>
            <person name="Getino M."/>
            <person name="Pursley I."/>
            <person name="Horton D.L."/>
            <person name="Alikhan N.F."/>
            <person name="Baker D."/>
            <person name="Gharbi K."/>
            <person name="Hall N."/>
            <person name="Watson M."/>
            <person name="Adriaenssens E.M."/>
            <person name="Foster-Nyarko E."/>
            <person name="Jarju S."/>
            <person name="Secka A."/>
            <person name="Antonio M."/>
            <person name="Oren A."/>
            <person name="Chaudhuri R.R."/>
            <person name="La Ragione R."/>
            <person name="Hildebrand F."/>
            <person name="Pallen M.J."/>
        </authorList>
    </citation>
    <scope>NUCLEOTIDE SEQUENCE</scope>
    <source>
        <strain evidence="5">F6-6636</strain>
    </source>
</reference>
<dbReference type="SUPFAM" id="SSF100950">
    <property type="entry name" value="NagB/RpiA/CoA transferase-like"/>
    <property type="match status" value="2"/>
</dbReference>
<keyword evidence="2 3" id="KW-0808">Transferase</keyword>
<feature type="active site" description="5-glutamyl coenzyme A thioester intermediate" evidence="4">
    <location>
        <position position="324"/>
    </location>
</feature>
<sequence length="517" mass="56631">MTEFISAAQVGTKIKDGATVVIEGFIGSGVAEAIHTALGKYYQQHQHPRQLTLVHAAGIGDGKTKGMNHYAQAGMVKRLIGGHWAMAPQLHALVEANQIEAYNFPQGVISRMMRAASAHEPFVATQVGLGTFVDPDYDGGKLNQAAQEELVTKTIINDYECLLYKTIFPDVAILRGTYADDKGNVAFDEEPLTLEAVSEAMAAKNNGGIVIVQVKQKVPFGTLDPKQVKLPRLLVDYIVIADDITQHQQTYNTLYDPVLLDTSAKREQQLTDFPLTQRKVIARRCAQLISPQEHVVNYGIGMPEEIAKVLKEEQVKAQLIPTIEPGTFGGTPLGGLDFGTAIAPESIIDQSEMFDFYDGGGIDITFLGLAECDQNGNINVSRFGSKIAGAGGFIDISQNTPHVVFCGTFTAGGLQTTITNGKLQIIQEGRHHKFVKQVQHLTFNGRLAAARHQEVYYITERAVFKLTTAGLVLQEIAPGIDLERDILAQMDFKPLISSRLHEMDAKIFKPEKMHLHI</sequence>